<sequence>MDWILNRAAVTGGTYRGVLTGAGEPPALEMALGGESLGHLTQSPLEGGGWQVEGELGPAALTDGTQTVLIRTPDGTVLDRVTVICGLDRAEDLRAELDALRAEVALLKTAFRRHVAGGD</sequence>
<gene>
    <name evidence="1" type="ORF">P8627_09270</name>
</gene>
<dbReference type="RefSeq" id="WP_279963817.1">
    <property type="nucleotide sequence ID" value="NZ_CP122537.1"/>
</dbReference>
<protein>
    <submittedName>
        <fullName evidence="1">Uncharacterized protein</fullName>
    </submittedName>
</protein>
<keyword evidence="2" id="KW-1185">Reference proteome</keyword>
<dbReference type="EMBL" id="CP122537">
    <property type="protein sequence ID" value="WGH77243.1"/>
    <property type="molecule type" value="Genomic_DNA"/>
</dbReference>
<name>A0ABY8L785_9RHOB</name>
<evidence type="ECO:0000313" key="1">
    <source>
        <dbReference type="EMBL" id="WGH77243.1"/>
    </source>
</evidence>
<reference evidence="1 2" key="1">
    <citation type="submission" date="2023-04" db="EMBL/GenBank/DDBJ databases">
        <title>Jannaschia ovalis sp. nov., a marine bacterium isolated from sea tidal flat.</title>
        <authorList>
            <person name="Kwon D.Y."/>
            <person name="Kim J.-J."/>
        </authorList>
    </citation>
    <scope>NUCLEOTIDE SEQUENCE [LARGE SCALE GENOMIC DNA]</scope>
    <source>
        <strain evidence="1 2">GRR-S6-38</strain>
    </source>
</reference>
<organism evidence="1 2">
    <name type="scientific">Jannaschia ovalis</name>
    <dbReference type="NCBI Taxonomy" id="3038773"/>
    <lineage>
        <taxon>Bacteria</taxon>
        <taxon>Pseudomonadati</taxon>
        <taxon>Pseudomonadota</taxon>
        <taxon>Alphaproteobacteria</taxon>
        <taxon>Rhodobacterales</taxon>
        <taxon>Roseobacteraceae</taxon>
        <taxon>Jannaschia</taxon>
    </lineage>
</organism>
<accession>A0ABY8L785</accession>
<dbReference type="Proteomes" id="UP001243420">
    <property type="component" value="Chromosome"/>
</dbReference>
<evidence type="ECO:0000313" key="2">
    <source>
        <dbReference type="Proteomes" id="UP001243420"/>
    </source>
</evidence>
<proteinExistence type="predicted"/>